<dbReference type="Proteomes" id="UP000219546">
    <property type="component" value="Unassembled WGS sequence"/>
</dbReference>
<sequence>MLKRTISLPNFPRENVLEIKIFALPDQTPEHYVNEREHYPYTKNPTPKVQSNSHYQHFIINKPTTFEAIIKEGRASKKAFVHIDPTVQIIEIEERFGFLPITNGDIYDIISCFSFKMSNQIIELINPPDYIGVYGRRRPFILIQCLKPIEY</sequence>
<gene>
    <name evidence="1" type="ORF">SAMN05877753_101650</name>
</gene>
<accession>A0A285CIA3</accession>
<evidence type="ECO:0000313" key="1">
    <source>
        <dbReference type="EMBL" id="SNX67331.1"/>
    </source>
</evidence>
<protein>
    <submittedName>
        <fullName evidence="1">Uncharacterized protein</fullName>
    </submittedName>
</protein>
<name>A0A285CIA3_9BACI</name>
<proteinExistence type="predicted"/>
<dbReference type="EMBL" id="OAOP01000001">
    <property type="protein sequence ID" value="SNX67331.1"/>
    <property type="molecule type" value="Genomic_DNA"/>
</dbReference>
<reference evidence="1 2" key="1">
    <citation type="submission" date="2017-08" db="EMBL/GenBank/DDBJ databases">
        <authorList>
            <person name="de Groot N.N."/>
        </authorList>
    </citation>
    <scope>NUCLEOTIDE SEQUENCE [LARGE SCALE GENOMIC DNA]</scope>
    <source>
        <strain evidence="1 2">JC228</strain>
    </source>
</reference>
<evidence type="ECO:0000313" key="2">
    <source>
        <dbReference type="Proteomes" id="UP000219546"/>
    </source>
</evidence>
<organism evidence="1 2">
    <name type="scientific">Bacillus oleivorans</name>
    <dbReference type="NCBI Taxonomy" id="1448271"/>
    <lineage>
        <taxon>Bacteria</taxon>
        <taxon>Bacillati</taxon>
        <taxon>Bacillota</taxon>
        <taxon>Bacilli</taxon>
        <taxon>Bacillales</taxon>
        <taxon>Bacillaceae</taxon>
        <taxon>Bacillus</taxon>
    </lineage>
</organism>
<dbReference type="RefSeq" id="WP_097157134.1">
    <property type="nucleotide sequence ID" value="NZ_JBEPMQ010000003.1"/>
</dbReference>
<keyword evidence="2" id="KW-1185">Reference proteome</keyword>
<dbReference type="AlphaFoldDB" id="A0A285CIA3"/>